<name>A0A4R5BS94_9ACTN</name>
<dbReference type="PANTHER" id="PTHR43053:SF3">
    <property type="entry name" value="ALPHA-GALACTOSIDASE C-RELATED"/>
    <property type="match status" value="1"/>
</dbReference>
<organism evidence="3 4">
    <name type="scientific">Actinomadura darangshiensis</name>
    <dbReference type="NCBI Taxonomy" id="705336"/>
    <lineage>
        <taxon>Bacteria</taxon>
        <taxon>Bacillati</taxon>
        <taxon>Actinomycetota</taxon>
        <taxon>Actinomycetes</taxon>
        <taxon>Streptosporangiales</taxon>
        <taxon>Thermomonosporaceae</taxon>
        <taxon>Actinomadura</taxon>
    </lineage>
</organism>
<dbReference type="InterPro" id="IPR002252">
    <property type="entry name" value="Glyco_hydro_36"/>
</dbReference>
<dbReference type="RefSeq" id="WP_132194901.1">
    <property type="nucleotide sequence ID" value="NZ_SMKY01000018.1"/>
</dbReference>
<proteinExistence type="predicted"/>
<sequence>MTRIAEIRVDPGRARVYEHGWQSWSPSTDYPVTATSERPRLDPRFQTMCWRPGRPGPASGFQGEGLLAVDPGGGEAVHLFAARDGVTDVPSIRAVLDGDMLTVTADGAAEEIRHAGSVASALADWSDGFATRAGAGPPRPAPTVWCSWYHYFGDVTAADITENLLAIEERGLPVDVVQIDDGWQAEIGDWRYFSGRFAGLPALVDRIRSAGRRAGVWVAPFLVGERSALAREHPDWLVGGADAGRNWDQRLFALDVTHPGARVYLRDVFTWLRTIGFDYFKIDFLYAGALGGRRREDVPATAAYRDGLALIRDAIGPDAYLLGCGAPILPSVGLLDAMRVGPDIGLTVEPPAGDHSRPSQRAATVTTLGRAWQHGRFWVNDPDCLVARPAMEARAAWARTVERHGGLRASSDRILDLDGWGLETTRRLLTDVPPPVPFNRAERSP</sequence>
<dbReference type="PANTHER" id="PTHR43053">
    <property type="entry name" value="GLYCOSIDASE FAMILY 31"/>
    <property type="match status" value="1"/>
</dbReference>
<dbReference type="AlphaFoldDB" id="A0A4R5BS94"/>
<gene>
    <name evidence="3" type="ORF">E1293_06615</name>
</gene>
<reference evidence="3 4" key="1">
    <citation type="submission" date="2019-03" db="EMBL/GenBank/DDBJ databases">
        <title>Draft genome sequences of novel Actinobacteria.</title>
        <authorList>
            <person name="Sahin N."/>
            <person name="Ay H."/>
            <person name="Saygin H."/>
        </authorList>
    </citation>
    <scope>NUCLEOTIDE SEQUENCE [LARGE SCALE GENOMIC DNA]</scope>
    <source>
        <strain evidence="3 4">DSM 45941</strain>
    </source>
</reference>
<dbReference type="EMBL" id="SMKY01000018">
    <property type="protein sequence ID" value="TDD88323.1"/>
    <property type="molecule type" value="Genomic_DNA"/>
</dbReference>
<dbReference type="GO" id="GO:0004557">
    <property type="term" value="F:alpha-galactosidase activity"/>
    <property type="evidence" value="ECO:0007669"/>
    <property type="project" value="InterPro"/>
</dbReference>
<keyword evidence="1" id="KW-0378">Hydrolase</keyword>
<dbReference type="InterPro" id="IPR017853">
    <property type="entry name" value="GH"/>
</dbReference>
<evidence type="ECO:0000256" key="2">
    <source>
        <dbReference type="ARBA" id="ARBA00023295"/>
    </source>
</evidence>
<dbReference type="OrthoDB" id="9758822at2"/>
<evidence type="ECO:0000313" key="4">
    <source>
        <dbReference type="Proteomes" id="UP000295578"/>
    </source>
</evidence>
<evidence type="ECO:0000256" key="1">
    <source>
        <dbReference type="ARBA" id="ARBA00022801"/>
    </source>
</evidence>
<keyword evidence="2" id="KW-0326">Glycosidase</keyword>
<dbReference type="InterPro" id="IPR013785">
    <property type="entry name" value="Aldolase_TIM"/>
</dbReference>
<dbReference type="Gene3D" id="3.20.20.70">
    <property type="entry name" value="Aldolase class I"/>
    <property type="match status" value="1"/>
</dbReference>
<protein>
    <submittedName>
        <fullName evidence="3">Alpha-galactosidase</fullName>
    </submittedName>
</protein>
<dbReference type="Pfam" id="PF02065">
    <property type="entry name" value="Melibiase"/>
    <property type="match status" value="1"/>
</dbReference>
<dbReference type="CDD" id="cd14791">
    <property type="entry name" value="GH36"/>
    <property type="match status" value="1"/>
</dbReference>
<dbReference type="GO" id="GO:0016052">
    <property type="term" value="P:carbohydrate catabolic process"/>
    <property type="evidence" value="ECO:0007669"/>
    <property type="project" value="InterPro"/>
</dbReference>
<keyword evidence="4" id="KW-1185">Reference proteome</keyword>
<evidence type="ECO:0000313" key="3">
    <source>
        <dbReference type="EMBL" id="TDD88323.1"/>
    </source>
</evidence>
<comment type="caution">
    <text evidence="3">The sequence shown here is derived from an EMBL/GenBank/DDBJ whole genome shotgun (WGS) entry which is preliminary data.</text>
</comment>
<accession>A0A4R5BS94</accession>
<dbReference type="Proteomes" id="UP000295578">
    <property type="component" value="Unassembled WGS sequence"/>
</dbReference>
<dbReference type="SUPFAM" id="SSF51445">
    <property type="entry name" value="(Trans)glycosidases"/>
    <property type="match status" value="1"/>
</dbReference>
<dbReference type="InterPro" id="IPR050985">
    <property type="entry name" value="Alpha-glycosidase_related"/>
</dbReference>